<organism evidence="1 2">
    <name type="scientific">Armillaria luteobubalina</name>
    <dbReference type="NCBI Taxonomy" id="153913"/>
    <lineage>
        <taxon>Eukaryota</taxon>
        <taxon>Fungi</taxon>
        <taxon>Dikarya</taxon>
        <taxon>Basidiomycota</taxon>
        <taxon>Agaricomycotina</taxon>
        <taxon>Agaricomycetes</taxon>
        <taxon>Agaricomycetidae</taxon>
        <taxon>Agaricales</taxon>
        <taxon>Marasmiineae</taxon>
        <taxon>Physalacriaceae</taxon>
        <taxon>Armillaria</taxon>
    </lineage>
</organism>
<gene>
    <name evidence="1" type="ORF">EDD18DRAFT_1357210</name>
</gene>
<dbReference type="AlphaFoldDB" id="A0AA39PZE6"/>
<name>A0AA39PZE6_9AGAR</name>
<proteinExistence type="predicted"/>
<evidence type="ECO:0000313" key="1">
    <source>
        <dbReference type="EMBL" id="KAK0492845.1"/>
    </source>
</evidence>
<sequence>MAPTRVEGFYLGVNILTAVNHRERYMWRPKSAIIHVSSQIHGFWQAVEMTSTSLVIIHIAPIPTRLPTDELLSNLSSNAHPS</sequence>
<accession>A0AA39PZE6</accession>
<protein>
    <submittedName>
        <fullName evidence="1">Uncharacterized protein</fullName>
    </submittedName>
</protein>
<evidence type="ECO:0000313" key="2">
    <source>
        <dbReference type="Proteomes" id="UP001175228"/>
    </source>
</evidence>
<dbReference type="Proteomes" id="UP001175228">
    <property type="component" value="Unassembled WGS sequence"/>
</dbReference>
<comment type="caution">
    <text evidence="1">The sequence shown here is derived from an EMBL/GenBank/DDBJ whole genome shotgun (WGS) entry which is preliminary data.</text>
</comment>
<dbReference type="EMBL" id="JAUEPU010000027">
    <property type="protein sequence ID" value="KAK0492845.1"/>
    <property type="molecule type" value="Genomic_DNA"/>
</dbReference>
<reference evidence="1" key="1">
    <citation type="submission" date="2023-06" db="EMBL/GenBank/DDBJ databases">
        <authorList>
            <consortium name="Lawrence Berkeley National Laboratory"/>
            <person name="Ahrendt S."/>
            <person name="Sahu N."/>
            <person name="Indic B."/>
            <person name="Wong-Bajracharya J."/>
            <person name="Merenyi Z."/>
            <person name="Ke H.-M."/>
            <person name="Monk M."/>
            <person name="Kocsube S."/>
            <person name="Drula E."/>
            <person name="Lipzen A."/>
            <person name="Balint B."/>
            <person name="Henrissat B."/>
            <person name="Andreopoulos B."/>
            <person name="Martin F.M."/>
            <person name="Harder C.B."/>
            <person name="Rigling D."/>
            <person name="Ford K.L."/>
            <person name="Foster G.D."/>
            <person name="Pangilinan J."/>
            <person name="Papanicolaou A."/>
            <person name="Barry K."/>
            <person name="LaButti K."/>
            <person name="Viragh M."/>
            <person name="Koriabine M."/>
            <person name="Yan M."/>
            <person name="Riley R."/>
            <person name="Champramary S."/>
            <person name="Plett K.L."/>
            <person name="Tsai I.J."/>
            <person name="Slot J."/>
            <person name="Sipos G."/>
            <person name="Plett J."/>
            <person name="Nagy L.G."/>
            <person name="Grigoriev I.V."/>
        </authorList>
    </citation>
    <scope>NUCLEOTIDE SEQUENCE</scope>
    <source>
        <strain evidence="1">HWK02</strain>
    </source>
</reference>
<keyword evidence="2" id="KW-1185">Reference proteome</keyword>